<organism evidence="1 2">
    <name type="scientific">Microbulbifer okhotskensis</name>
    <dbReference type="NCBI Taxonomy" id="2926617"/>
    <lineage>
        <taxon>Bacteria</taxon>
        <taxon>Pseudomonadati</taxon>
        <taxon>Pseudomonadota</taxon>
        <taxon>Gammaproteobacteria</taxon>
        <taxon>Cellvibrionales</taxon>
        <taxon>Microbulbiferaceae</taxon>
        <taxon>Microbulbifer</taxon>
    </lineage>
</organism>
<dbReference type="RefSeq" id="WP_252466051.1">
    <property type="nucleotide sequence ID" value="NZ_JALBWM010000029.1"/>
</dbReference>
<protein>
    <submittedName>
        <fullName evidence="1">Capsular polysaccharide biosynthesis protein</fullName>
    </submittedName>
</protein>
<dbReference type="GO" id="GO:0000271">
    <property type="term" value="P:polysaccharide biosynthetic process"/>
    <property type="evidence" value="ECO:0007669"/>
    <property type="project" value="InterPro"/>
</dbReference>
<comment type="caution">
    <text evidence="1">The sequence shown here is derived from an EMBL/GenBank/DDBJ whole genome shotgun (WGS) entry which is preliminary data.</text>
</comment>
<dbReference type="InterPro" id="IPR007833">
    <property type="entry name" value="Capsule_polysaccharide_synth"/>
</dbReference>
<evidence type="ECO:0000313" key="2">
    <source>
        <dbReference type="Proteomes" id="UP001139028"/>
    </source>
</evidence>
<gene>
    <name evidence="1" type="ORF">MO867_09025</name>
</gene>
<evidence type="ECO:0000313" key="1">
    <source>
        <dbReference type="EMBL" id="MCO1334482.1"/>
    </source>
</evidence>
<dbReference type="AlphaFoldDB" id="A0A9X2J4F3"/>
<name>A0A9X2J4F3_9GAMM</name>
<accession>A0A9X2J4F3</accession>
<dbReference type="Proteomes" id="UP001139028">
    <property type="component" value="Unassembled WGS sequence"/>
</dbReference>
<dbReference type="Pfam" id="PF05159">
    <property type="entry name" value="Capsule_synth"/>
    <property type="match status" value="3"/>
</dbReference>
<reference evidence="1" key="1">
    <citation type="journal article" date="2022" name="Arch. Microbiol.">
        <title>Microbulbifer okhotskensis sp. nov., isolated from a deep bottom sediment of the Okhotsk Sea.</title>
        <authorList>
            <person name="Romanenko L."/>
            <person name="Kurilenko V."/>
            <person name="Otstavnykh N."/>
            <person name="Velansky P."/>
            <person name="Isaeva M."/>
            <person name="Mikhailov V."/>
        </authorList>
    </citation>
    <scope>NUCLEOTIDE SEQUENCE</scope>
    <source>
        <strain evidence="1">OS29</strain>
    </source>
</reference>
<proteinExistence type="predicted"/>
<dbReference type="GO" id="GO:0015774">
    <property type="term" value="P:polysaccharide transport"/>
    <property type="evidence" value="ECO:0007669"/>
    <property type="project" value="InterPro"/>
</dbReference>
<dbReference type="EMBL" id="JALBWM010000029">
    <property type="protein sequence ID" value="MCO1334482.1"/>
    <property type="molecule type" value="Genomic_DNA"/>
</dbReference>
<dbReference type="CDD" id="cd16440">
    <property type="entry name" value="beta_Kdo_transferase_KpsC_1"/>
    <property type="match status" value="1"/>
</dbReference>
<keyword evidence="2" id="KW-1185">Reference proteome</keyword>
<dbReference type="CDD" id="cd16439">
    <property type="entry name" value="beta_Kdo_transferase_KpsC_2"/>
    <property type="match status" value="1"/>
</dbReference>
<sequence>MVGWGLKATAVKAKKIATGSDLPFISIEDGFLRSLGLGVQGAQPHSLVVDKTGIYYDASRPSDLETLIKDGDFSPSELKRAEAGLELLRLNRLCKYNQSIDQALDWPAKRPGVLVVDQTFGDVSVTAGQGSERHFREMLDRAIAENPDAEICVKIHPDVIAGKKRGYLLELASRKGCRIIAEDISPWAIFDQVDKVYVVTSQLGFDALIAGKEVHCFGIPFYAGWGLTRDRQRSDRRSLNRTLPHVFAAAYFRYSQYINPYSGDKCQFEDTVALIVEQKRQWLRFEGTWLGVGFSLWKRGFIPSFLANKTKVAFVKKQKEISRFPAGTNVFIWASRVTDLLHTKIDRLQQKLWHVEDGFLRSAGLGADLVAPTSLVFDGRGIYFDARSPSDLEVILSETIFSASLLGRAQSLHALLLSKRVTKYNMAGAVCLPLPNNQCVILVPGQVESDASIACGSPVVKSNLSLLEQVRKANPDAYIVYKPHPDVVAGARLGALPSGAKPVYDTLVNEGDISLLLDRVDEVHTMSSLAGFEALLRGIKVVTYGLPFYAGWGLTHDVLLSRRGQIKADLEDFSARRGRRLTLDQLIAGTLLLYPVYVDNTSGDYIDAKTTVELLERERASKRRKSLLIKFFYWYRRKFLQY</sequence>